<gene>
    <name evidence="2" type="ORF">FCI23_51200</name>
</gene>
<comment type="caution">
    <text evidence="2">The sequence shown here is derived from an EMBL/GenBank/DDBJ whole genome shotgun (WGS) entry which is preliminary data.</text>
</comment>
<sequence length="76" mass="7569">MREAAGHTHRLALEADGASVRWVRETFTADGSCVTVPVDGLAGLALPGLIPPGAAPAGWATPRALAQPDGLGPGDG</sequence>
<organism evidence="2 3">
    <name type="scientific">Actinacidiphila oryziradicis</name>
    <dbReference type="NCBI Taxonomy" id="2571141"/>
    <lineage>
        <taxon>Bacteria</taxon>
        <taxon>Bacillati</taxon>
        <taxon>Actinomycetota</taxon>
        <taxon>Actinomycetes</taxon>
        <taxon>Kitasatosporales</taxon>
        <taxon>Streptomycetaceae</taxon>
        <taxon>Actinacidiphila</taxon>
    </lineage>
</organism>
<evidence type="ECO:0000256" key="1">
    <source>
        <dbReference type="SAM" id="MobiDB-lite"/>
    </source>
</evidence>
<dbReference type="EMBL" id="SUMC01000164">
    <property type="protein sequence ID" value="TJZ96287.1"/>
    <property type="molecule type" value="Genomic_DNA"/>
</dbReference>
<protein>
    <submittedName>
        <fullName evidence="2">Uncharacterized protein</fullName>
    </submittedName>
</protein>
<reference evidence="2 3" key="1">
    <citation type="submission" date="2019-04" db="EMBL/GenBank/DDBJ databases">
        <title>Streptomyces oryziradicis sp. nov., a novel actinomycete isolated from rhizosphere soil of rice (Oryza sativa L.).</title>
        <authorList>
            <person name="Li C."/>
        </authorList>
    </citation>
    <scope>NUCLEOTIDE SEQUENCE [LARGE SCALE GENOMIC DNA]</scope>
    <source>
        <strain evidence="2 3">NEAU-C40</strain>
    </source>
</reference>
<dbReference type="Proteomes" id="UP000305778">
    <property type="component" value="Unassembled WGS sequence"/>
</dbReference>
<accession>A0A4U0RLW5</accession>
<evidence type="ECO:0000313" key="2">
    <source>
        <dbReference type="EMBL" id="TJZ96287.1"/>
    </source>
</evidence>
<keyword evidence="3" id="KW-1185">Reference proteome</keyword>
<proteinExistence type="predicted"/>
<feature type="region of interest" description="Disordered" evidence="1">
    <location>
        <begin position="56"/>
        <end position="76"/>
    </location>
</feature>
<name>A0A4U0RLW5_9ACTN</name>
<dbReference type="RefSeq" id="WP_136730809.1">
    <property type="nucleotide sequence ID" value="NZ_SUMC01000164.1"/>
</dbReference>
<evidence type="ECO:0000313" key="3">
    <source>
        <dbReference type="Proteomes" id="UP000305778"/>
    </source>
</evidence>
<dbReference type="AlphaFoldDB" id="A0A4U0RLW5"/>
<feature type="compositionally biased region" description="Low complexity" evidence="1">
    <location>
        <begin position="56"/>
        <end position="66"/>
    </location>
</feature>